<evidence type="ECO:0000256" key="1">
    <source>
        <dbReference type="ARBA" id="ARBA00022723"/>
    </source>
</evidence>
<keyword evidence="4" id="KW-0805">Transcription regulation</keyword>
<gene>
    <name evidence="7" type="ORF">KSP40_PGU000251</name>
</gene>
<keyword evidence="3" id="KW-0862">Zinc</keyword>
<organism evidence="7 8">
    <name type="scientific">Platanthera guangdongensis</name>
    <dbReference type="NCBI Taxonomy" id="2320717"/>
    <lineage>
        <taxon>Eukaryota</taxon>
        <taxon>Viridiplantae</taxon>
        <taxon>Streptophyta</taxon>
        <taxon>Embryophyta</taxon>
        <taxon>Tracheophyta</taxon>
        <taxon>Spermatophyta</taxon>
        <taxon>Magnoliopsida</taxon>
        <taxon>Liliopsida</taxon>
        <taxon>Asparagales</taxon>
        <taxon>Orchidaceae</taxon>
        <taxon>Orchidoideae</taxon>
        <taxon>Orchideae</taxon>
        <taxon>Orchidinae</taxon>
        <taxon>Platanthera</taxon>
    </lineage>
</organism>
<dbReference type="Proteomes" id="UP001412067">
    <property type="component" value="Unassembled WGS sequence"/>
</dbReference>
<keyword evidence="5" id="KW-0804">Transcription</keyword>
<protein>
    <recommendedName>
        <fullName evidence="6">AIPP2-like SPOC-like domain-containing protein</fullName>
    </recommendedName>
</protein>
<comment type="caution">
    <text evidence="7">The sequence shown here is derived from an EMBL/GenBank/DDBJ whole genome shotgun (WGS) entry which is preliminary data.</text>
</comment>
<evidence type="ECO:0000256" key="5">
    <source>
        <dbReference type="ARBA" id="ARBA00023163"/>
    </source>
</evidence>
<dbReference type="InterPro" id="IPR049914">
    <property type="entry name" value="PHD1-3/5-6"/>
</dbReference>
<evidence type="ECO:0000256" key="3">
    <source>
        <dbReference type="ARBA" id="ARBA00022833"/>
    </source>
</evidence>
<evidence type="ECO:0000313" key="7">
    <source>
        <dbReference type="EMBL" id="KAK8950530.1"/>
    </source>
</evidence>
<keyword evidence="1" id="KW-0479">Metal-binding</keyword>
<dbReference type="EMBL" id="JBBWWR010000015">
    <property type="protein sequence ID" value="KAK8950530.1"/>
    <property type="molecule type" value="Genomic_DNA"/>
</dbReference>
<sequence>MRGAFEVLDLFTQFHGTIHAHMSCQMSRKVYDISKHFPGTLEFKLLSRESVWPKKFKYNGPTNDYISLYFMCEVESHVKHSLLNNATNNLVHECSFQVPFLSAEARRMPRPFHAQESTGEEECP</sequence>
<dbReference type="PANTHER" id="PTHR33304:SF36">
    <property type="entry name" value="GB|AAF26970.1-RELATED"/>
    <property type="match status" value="1"/>
</dbReference>
<reference evidence="7 8" key="1">
    <citation type="journal article" date="2022" name="Nat. Plants">
        <title>Genomes of leafy and leafless Platanthera orchids illuminate the evolution of mycoheterotrophy.</title>
        <authorList>
            <person name="Li M.H."/>
            <person name="Liu K.W."/>
            <person name="Li Z."/>
            <person name="Lu H.C."/>
            <person name="Ye Q.L."/>
            <person name="Zhang D."/>
            <person name="Wang J.Y."/>
            <person name="Li Y.F."/>
            <person name="Zhong Z.M."/>
            <person name="Liu X."/>
            <person name="Yu X."/>
            <person name="Liu D.K."/>
            <person name="Tu X.D."/>
            <person name="Liu B."/>
            <person name="Hao Y."/>
            <person name="Liao X.Y."/>
            <person name="Jiang Y.T."/>
            <person name="Sun W.H."/>
            <person name="Chen J."/>
            <person name="Chen Y.Q."/>
            <person name="Ai Y."/>
            <person name="Zhai J.W."/>
            <person name="Wu S.S."/>
            <person name="Zhou Z."/>
            <person name="Hsiao Y.Y."/>
            <person name="Wu W.L."/>
            <person name="Chen Y.Y."/>
            <person name="Lin Y.F."/>
            <person name="Hsu J.L."/>
            <person name="Li C.Y."/>
            <person name="Wang Z.W."/>
            <person name="Zhao X."/>
            <person name="Zhong W.Y."/>
            <person name="Ma X.K."/>
            <person name="Ma L."/>
            <person name="Huang J."/>
            <person name="Chen G.Z."/>
            <person name="Huang M.Z."/>
            <person name="Huang L."/>
            <person name="Peng D.H."/>
            <person name="Luo Y.B."/>
            <person name="Zou S.Q."/>
            <person name="Chen S.P."/>
            <person name="Lan S."/>
            <person name="Tsai W.C."/>
            <person name="Van de Peer Y."/>
            <person name="Liu Z.J."/>
        </authorList>
    </citation>
    <scope>NUCLEOTIDE SEQUENCE [LARGE SCALE GENOMIC DNA]</scope>
    <source>
        <strain evidence="7">Lor288</strain>
    </source>
</reference>
<dbReference type="InterPro" id="IPR056280">
    <property type="entry name" value="AIPP2-like_SPOC"/>
</dbReference>
<feature type="domain" description="AIPP2-like SPOC-like" evidence="6">
    <location>
        <begin position="2"/>
        <end position="86"/>
    </location>
</feature>
<evidence type="ECO:0000259" key="6">
    <source>
        <dbReference type="Pfam" id="PF23121"/>
    </source>
</evidence>
<dbReference type="PANTHER" id="PTHR33304">
    <property type="match status" value="1"/>
</dbReference>
<keyword evidence="2" id="KW-0863">Zinc-finger</keyword>
<proteinExistence type="predicted"/>
<dbReference type="Pfam" id="PF23121">
    <property type="entry name" value="SPOC_AIPP2"/>
    <property type="match status" value="1"/>
</dbReference>
<accession>A0ABR2LVF3</accession>
<name>A0ABR2LVF3_9ASPA</name>
<evidence type="ECO:0000256" key="2">
    <source>
        <dbReference type="ARBA" id="ARBA00022771"/>
    </source>
</evidence>
<keyword evidence="8" id="KW-1185">Reference proteome</keyword>
<evidence type="ECO:0000256" key="4">
    <source>
        <dbReference type="ARBA" id="ARBA00023015"/>
    </source>
</evidence>
<evidence type="ECO:0000313" key="8">
    <source>
        <dbReference type="Proteomes" id="UP001412067"/>
    </source>
</evidence>